<keyword evidence="4 6" id="KW-1133">Transmembrane helix</keyword>
<feature type="transmembrane region" description="Helical" evidence="6">
    <location>
        <begin position="162"/>
        <end position="180"/>
    </location>
</feature>
<keyword evidence="8" id="KW-1185">Reference proteome</keyword>
<feature type="transmembrane region" description="Helical" evidence="6">
    <location>
        <begin position="84"/>
        <end position="105"/>
    </location>
</feature>
<name>A0A2S0IB26_9BURK</name>
<dbReference type="InterPro" id="IPR001851">
    <property type="entry name" value="ABC_transp_permease"/>
</dbReference>
<feature type="transmembrane region" description="Helical" evidence="6">
    <location>
        <begin position="111"/>
        <end position="129"/>
    </location>
</feature>
<evidence type="ECO:0000256" key="1">
    <source>
        <dbReference type="ARBA" id="ARBA00004651"/>
    </source>
</evidence>
<evidence type="ECO:0000313" key="8">
    <source>
        <dbReference type="Proteomes" id="UP000239477"/>
    </source>
</evidence>
<keyword evidence="2" id="KW-1003">Cell membrane</keyword>
<dbReference type="OrthoDB" id="9034298at2"/>
<feature type="transmembrane region" description="Helical" evidence="6">
    <location>
        <begin position="42"/>
        <end position="72"/>
    </location>
</feature>
<evidence type="ECO:0000256" key="3">
    <source>
        <dbReference type="ARBA" id="ARBA00022692"/>
    </source>
</evidence>
<dbReference type="GO" id="GO:0005886">
    <property type="term" value="C:plasma membrane"/>
    <property type="evidence" value="ECO:0007669"/>
    <property type="project" value="UniProtKB-SubCell"/>
</dbReference>
<evidence type="ECO:0000313" key="7">
    <source>
        <dbReference type="EMBL" id="AVJ29239.1"/>
    </source>
</evidence>
<dbReference type="EMBL" id="CP023270">
    <property type="protein sequence ID" value="AVJ29239.1"/>
    <property type="molecule type" value="Genomic_DNA"/>
</dbReference>
<organism evidence="7 8">
    <name type="scientific">Achromobacter spanius</name>
    <dbReference type="NCBI Taxonomy" id="217203"/>
    <lineage>
        <taxon>Bacteria</taxon>
        <taxon>Pseudomonadati</taxon>
        <taxon>Pseudomonadota</taxon>
        <taxon>Betaproteobacteria</taxon>
        <taxon>Burkholderiales</taxon>
        <taxon>Alcaligenaceae</taxon>
        <taxon>Achromobacter</taxon>
    </lineage>
</organism>
<protein>
    <submittedName>
        <fullName evidence="7">Branched-chain amino acid ABC transporter permease</fullName>
    </submittedName>
</protein>
<dbReference type="PANTHER" id="PTHR30482">
    <property type="entry name" value="HIGH-AFFINITY BRANCHED-CHAIN AMINO ACID TRANSPORT SYSTEM PERMEASE"/>
    <property type="match status" value="1"/>
</dbReference>
<dbReference type="PANTHER" id="PTHR30482:SF17">
    <property type="entry name" value="ABC TRANSPORTER ATP-BINDING PROTEIN"/>
    <property type="match status" value="1"/>
</dbReference>
<dbReference type="Pfam" id="PF02653">
    <property type="entry name" value="BPD_transp_2"/>
    <property type="match status" value="1"/>
</dbReference>
<keyword evidence="5 6" id="KW-0472">Membrane</keyword>
<evidence type="ECO:0000256" key="2">
    <source>
        <dbReference type="ARBA" id="ARBA00022475"/>
    </source>
</evidence>
<evidence type="ECO:0000256" key="4">
    <source>
        <dbReference type="ARBA" id="ARBA00022989"/>
    </source>
</evidence>
<feature type="transmembrane region" description="Helical" evidence="6">
    <location>
        <begin position="281"/>
        <end position="302"/>
    </location>
</feature>
<reference evidence="7 8" key="1">
    <citation type="submission" date="2017-09" db="EMBL/GenBank/DDBJ databases">
        <title>Genomic, metabolic, and phenotypic characteristics of bacterial isolates from the natural microbiome of the model nematode Caenorhabditis elegans.</title>
        <authorList>
            <person name="Zimmermann J."/>
            <person name="Obeng N."/>
            <person name="Yang W."/>
            <person name="Obeng O."/>
            <person name="Kissoyan K."/>
            <person name="Pees B."/>
            <person name="Dirksen P."/>
            <person name="Hoppner M."/>
            <person name="Franke A."/>
            <person name="Rosenstiel P."/>
            <person name="Leippe M."/>
            <person name="Dierking K."/>
            <person name="Kaleta C."/>
            <person name="Schulenburg H."/>
        </authorList>
    </citation>
    <scope>NUCLEOTIDE SEQUENCE [LARGE SCALE GENOMIC DNA]</scope>
    <source>
        <strain evidence="7 8">MYb73</strain>
    </source>
</reference>
<evidence type="ECO:0000256" key="5">
    <source>
        <dbReference type="ARBA" id="ARBA00023136"/>
    </source>
</evidence>
<dbReference type="CDD" id="cd06581">
    <property type="entry name" value="TM_PBP1_LivM_like"/>
    <property type="match status" value="1"/>
</dbReference>
<accession>A0A2S0IB26</accession>
<dbReference type="GO" id="GO:0015658">
    <property type="term" value="F:branched-chain amino acid transmembrane transporter activity"/>
    <property type="evidence" value="ECO:0007669"/>
    <property type="project" value="InterPro"/>
</dbReference>
<dbReference type="InterPro" id="IPR043428">
    <property type="entry name" value="LivM-like"/>
</dbReference>
<evidence type="ECO:0000256" key="6">
    <source>
        <dbReference type="SAM" id="Phobius"/>
    </source>
</evidence>
<comment type="subcellular location">
    <subcellularLocation>
        <location evidence="1">Cell membrane</location>
        <topology evidence="1">Multi-pass membrane protein</topology>
    </subcellularLocation>
</comment>
<keyword evidence="3 6" id="KW-0812">Transmembrane</keyword>
<feature type="transmembrane region" description="Helical" evidence="6">
    <location>
        <begin position="210"/>
        <end position="235"/>
    </location>
</feature>
<dbReference type="AlphaFoldDB" id="A0A2S0IB26"/>
<dbReference type="Proteomes" id="UP000239477">
    <property type="component" value="Chromosome"/>
</dbReference>
<proteinExistence type="predicted"/>
<feature type="transmembrane region" description="Helical" evidence="6">
    <location>
        <begin position="247"/>
        <end position="269"/>
    </location>
</feature>
<gene>
    <name evidence="7" type="ORF">CLM73_20150</name>
</gene>
<sequence>MMTNLTRPGTPLRLLLLAILAVLLIAPAVVYPAFLVKVLCFALFAIAFDLLLGGAGLLSFGHAAFLGCGAYVSAYTIKTLGMDPVLGIAAGTLAAGVLGLLFGLVAIRRQGIYFAMITLALAQLFYFVCVQIPQTGGEDGIQGVPRGKALGILDLSNNLNTYYFVLAIFLAGAYASWRILHSPFGNVLKAIRDNEPRAISLGYRTARYKLAAFVASATLAGLAGATKAMAFQVASLLDVQWQTSGEVILMALIGGIGTLLGPFVGAAVIVSLESYLADLDLPITVVIGCIFIVCVMVFRSGIVGEIEKRRALRGE</sequence>